<keyword evidence="1" id="KW-0732">Signal</keyword>
<dbReference type="RefSeq" id="WP_244715331.1">
    <property type="nucleotide sequence ID" value="NZ_CP095049.1"/>
</dbReference>
<evidence type="ECO:0000313" key="2">
    <source>
        <dbReference type="EMBL" id="UOQ51874.1"/>
    </source>
</evidence>
<name>A0ABY4F5W8_9BACT</name>
<gene>
    <name evidence="2" type="ORF">MUN80_19180</name>
</gene>
<evidence type="ECO:0000313" key="3">
    <source>
        <dbReference type="Proteomes" id="UP000831785"/>
    </source>
</evidence>
<organism evidence="2 3">
    <name type="scientific">Hymenobacter cellulosivorans</name>
    <dbReference type="NCBI Taxonomy" id="2932249"/>
    <lineage>
        <taxon>Bacteria</taxon>
        <taxon>Pseudomonadati</taxon>
        <taxon>Bacteroidota</taxon>
        <taxon>Cytophagia</taxon>
        <taxon>Cytophagales</taxon>
        <taxon>Hymenobacteraceae</taxon>
        <taxon>Hymenobacter</taxon>
    </lineage>
</organism>
<keyword evidence="3" id="KW-1185">Reference proteome</keyword>
<dbReference type="Proteomes" id="UP000831785">
    <property type="component" value="Chromosome"/>
</dbReference>
<evidence type="ECO:0008006" key="4">
    <source>
        <dbReference type="Google" id="ProtNLM"/>
    </source>
</evidence>
<dbReference type="EMBL" id="CP095049">
    <property type="protein sequence ID" value="UOQ51874.1"/>
    <property type="molecule type" value="Genomic_DNA"/>
</dbReference>
<sequence>MPRLFPLLLLCLTLLLAACKKDSAEPEPPLEGAWLKVEDVKSIYDPTGKLLDTYTSPNLEGFTWEFTSTSHQLFFTYRGQYTPAGPPLTFKRVGNKLMHDQNGEVAQILTLTQHQLVLFYEKQFPDANGNRTDWRLTFSR</sequence>
<proteinExistence type="predicted"/>
<reference evidence="2 3" key="1">
    <citation type="submission" date="2022-04" db="EMBL/GenBank/DDBJ databases">
        <title>Hymenobacter sp. isolated from the air.</title>
        <authorList>
            <person name="Won M."/>
            <person name="Lee C.-M."/>
            <person name="Woen H.-Y."/>
            <person name="Kwon S.-W."/>
        </authorList>
    </citation>
    <scope>NUCLEOTIDE SEQUENCE [LARGE SCALE GENOMIC DNA]</scope>
    <source>
        <strain evidence="3">5116 S-27</strain>
    </source>
</reference>
<feature type="chain" id="PRO_5047390069" description="Lipocalin-like domain-containing protein" evidence="1">
    <location>
        <begin position="18"/>
        <end position="140"/>
    </location>
</feature>
<evidence type="ECO:0000256" key="1">
    <source>
        <dbReference type="SAM" id="SignalP"/>
    </source>
</evidence>
<dbReference type="PROSITE" id="PS51257">
    <property type="entry name" value="PROKAR_LIPOPROTEIN"/>
    <property type="match status" value="1"/>
</dbReference>
<feature type="signal peptide" evidence="1">
    <location>
        <begin position="1"/>
        <end position="17"/>
    </location>
</feature>
<protein>
    <recommendedName>
        <fullName evidence="4">Lipocalin-like domain-containing protein</fullName>
    </recommendedName>
</protein>
<accession>A0ABY4F5W8</accession>